<comment type="subcellular location">
    <subcellularLocation>
        <location evidence="1 17 18">Nucleus</location>
    </subcellularLocation>
</comment>
<keyword evidence="10" id="KW-0862">Zinc</keyword>
<feature type="domain" description="Homeobox" evidence="20">
    <location>
        <begin position="268"/>
        <end position="311"/>
    </location>
</feature>
<proteinExistence type="inferred from homology"/>
<evidence type="ECO:0000256" key="1">
    <source>
        <dbReference type="ARBA" id="ARBA00004123"/>
    </source>
</evidence>
<evidence type="ECO:0000256" key="13">
    <source>
        <dbReference type="ARBA" id="ARBA00023125"/>
    </source>
</evidence>
<name>A0A3B3QUW5_9TELE</name>
<evidence type="ECO:0000256" key="7">
    <source>
        <dbReference type="ARBA" id="ARBA00022737"/>
    </source>
</evidence>
<comment type="similarity">
    <text evidence="2">Belongs to the ZHX family.</text>
</comment>
<dbReference type="Ensembl" id="ENSPKIT00000033806.1">
    <property type="protein sequence ID" value="ENSPKIP00000009694.1"/>
    <property type="gene ID" value="ENSPKIG00000024705.1"/>
</dbReference>
<dbReference type="InterPro" id="IPR036236">
    <property type="entry name" value="Znf_C2H2_sf"/>
</dbReference>
<keyword evidence="6" id="KW-0479">Metal-binding</keyword>
<keyword evidence="4" id="KW-1017">Isopeptide bond</keyword>
<evidence type="ECO:0000256" key="19">
    <source>
        <dbReference type="SAM" id="MobiDB-lite"/>
    </source>
</evidence>
<dbReference type="GeneTree" id="ENSGT00950000182893"/>
<protein>
    <submittedName>
        <fullName evidence="21">Zinc fingers and homeoboxes 2</fullName>
    </submittedName>
</protein>
<dbReference type="Pfam" id="PF00046">
    <property type="entry name" value="Homeodomain"/>
    <property type="match status" value="1"/>
</dbReference>
<evidence type="ECO:0000256" key="9">
    <source>
        <dbReference type="ARBA" id="ARBA00022782"/>
    </source>
</evidence>
<dbReference type="InterPro" id="IPR001356">
    <property type="entry name" value="HD"/>
</dbReference>
<feature type="DNA-binding region" description="Homeobox" evidence="17">
    <location>
        <begin position="899"/>
        <end position="949"/>
    </location>
</feature>
<keyword evidence="16 17" id="KW-0539">Nucleus</keyword>
<dbReference type="InterPro" id="IPR041057">
    <property type="entry name" value="ZHX_Znf_C2H2"/>
</dbReference>
<evidence type="ECO:0000256" key="15">
    <source>
        <dbReference type="ARBA" id="ARBA00023163"/>
    </source>
</evidence>
<reference evidence="21" key="1">
    <citation type="submission" date="2025-08" db="UniProtKB">
        <authorList>
            <consortium name="Ensembl"/>
        </authorList>
    </citation>
    <scope>IDENTIFICATION</scope>
</reference>
<evidence type="ECO:0000313" key="22">
    <source>
        <dbReference type="Proteomes" id="UP000261540"/>
    </source>
</evidence>
<keyword evidence="12" id="KW-0805">Transcription regulation</keyword>
<evidence type="ECO:0000256" key="17">
    <source>
        <dbReference type="PROSITE-ProRule" id="PRU00108"/>
    </source>
</evidence>
<evidence type="ECO:0000313" key="21">
    <source>
        <dbReference type="Ensembl" id="ENSPKIP00000009694.1"/>
    </source>
</evidence>
<organism evidence="21 22">
    <name type="scientific">Paramormyrops kingsleyae</name>
    <dbReference type="NCBI Taxonomy" id="1676925"/>
    <lineage>
        <taxon>Eukaryota</taxon>
        <taxon>Metazoa</taxon>
        <taxon>Chordata</taxon>
        <taxon>Craniata</taxon>
        <taxon>Vertebrata</taxon>
        <taxon>Euteleostomi</taxon>
        <taxon>Actinopterygii</taxon>
        <taxon>Neopterygii</taxon>
        <taxon>Teleostei</taxon>
        <taxon>Osteoglossocephala</taxon>
        <taxon>Osteoglossomorpha</taxon>
        <taxon>Osteoglossiformes</taxon>
        <taxon>Mormyridae</taxon>
        <taxon>Paramormyrops</taxon>
    </lineage>
</organism>
<feature type="compositionally biased region" description="Basic and acidic residues" evidence="19">
    <location>
        <begin position="54"/>
        <end position="66"/>
    </location>
</feature>
<evidence type="ECO:0000256" key="6">
    <source>
        <dbReference type="ARBA" id="ARBA00022723"/>
    </source>
</evidence>
<dbReference type="PROSITE" id="PS50071">
    <property type="entry name" value="HOMEOBOX_2"/>
    <property type="match status" value="3"/>
</dbReference>
<feature type="domain" description="Homeobox" evidence="20">
    <location>
        <begin position="795"/>
        <end position="845"/>
    </location>
</feature>
<keyword evidence="5" id="KW-0597">Phosphoprotein</keyword>
<sequence>MASRRKSTIPCMIRLSDMTEQDDSDDMDVSSNNTIQNIPPLETCNKDPSSGRDSGSEHREEPEKQNSEATRPLRKQQGGYECKYCPFSTQNLNDFKEHVDSSHPNVILNPLYLCAVCNFNTKKFDTLTEHNEKCHPGETNFKFKRIKVNGQTVLEQTIEGLTDMVICDAASTYNGEGFPSCPLSKSATTKIGQSKFEKNPLTNLSPKDQITAINVNGTVIIPETTIKEGLSHVMPLLQRPPNFNSIPKVAVPLNTTKYNPSLDSNLTLITSFNKFPYPTHAELSWLTAASKHPEEQIKVWFTTQRLKQGITWSPEEVEEARKKMFNGSIPPAHQTFTVLPAPVTEPAKPAQPLIQTVPCRLLGQTSLVLTTVASGSTVTCSPIALTVANQTQALKRPLAAPVVAPEVKRPVAVPVIAAEMKRSLVAPLLSPEVTRVTAPVMAHDVKLPVPAPALANEVTRPVAPSLLTPEAKRPIIAPLVASEAKRPAATPAVASEAKRPIIAPVIAPEVKRPAGAAAMASEVKWSAPMVVSEAKRPIVAPMVVSEAKWPIVAPVATSEAKRPIVAPVATSEAKRPIVAPVATSETKWPIIAPVGTSEAKWPIVAPVVVSEAKRPIVAPVATPEAKWPIVASVYPPEVKRPAAAVIVAPDVKRPLTASTVSTDAKSLPVPQAVSPTGKQNIAAPAVEVKRPTIIHSIKSPRKATSPVITFSLDCKKLGEHITELRPNYDKSQLPEDETNALNEGAVLAGGKKGFSNQHRTDKGPQHMSGEFVPKETLQKSVPSRFPLLDRVKGKTAEQLKILEESFQRSSVPTQGELESLVSETKLSKMEIDCWFSERRALRDNLEQAVLNSMGSRKADGGERQQRHSVLNGCHEKDSWSRDSSLSIATPFPCSLPIDSKSLTLLKDVFTQTRWPSPEEYSQLEARTGLARTEIVRWFKDNRLLLKNGALEWMDTFQPISGRGANGQGALSGTEHSQSAVLQHCPEGKATRSDDLDGLTDRTKLNNQEITDWFTNRLGQNTSDIGKNIGQNGLSREEPGSWVNMTMGTAAGLKDQELVLDAGNVKTPMEG</sequence>
<feature type="compositionally biased region" description="Acidic residues" evidence="19">
    <location>
        <begin position="19"/>
        <end position="28"/>
    </location>
</feature>
<accession>A0A3B3QUW5</accession>
<evidence type="ECO:0000256" key="10">
    <source>
        <dbReference type="ARBA" id="ARBA00022833"/>
    </source>
</evidence>
<dbReference type="InterPro" id="IPR013087">
    <property type="entry name" value="Znf_C2H2_type"/>
</dbReference>
<dbReference type="AlphaFoldDB" id="A0A3B3QUW5"/>
<dbReference type="GO" id="GO:0005634">
    <property type="term" value="C:nucleus"/>
    <property type="evidence" value="ECO:0007669"/>
    <property type="project" value="UniProtKB-SubCell"/>
</dbReference>
<dbReference type="GO" id="GO:0000981">
    <property type="term" value="F:DNA-binding transcription factor activity, RNA polymerase II-specific"/>
    <property type="evidence" value="ECO:0007669"/>
    <property type="project" value="TreeGrafter"/>
</dbReference>
<dbReference type="PANTHER" id="PTHR15467">
    <property type="entry name" value="ZINC-FINGERS AND HOMEOBOXES RELATED"/>
    <property type="match status" value="1"/>
</dbReference>
<evidence type="ECO:0000256" key="2">
    <source>
        <dbReference type="ARBA" id="ARBA00007440"/>
    </source>
</evidence>
<dbReference type="Gene3D" id="1.10.10.60">
    <property type="entry name" value="Homeodomain-like"/>
    <property type="match status" value="4"/>
</dbReference>
<dbReference type="InterPro" id="IPR009057">
    <property type="entry name" value="Homeodomain-like_sf"/>
</dbReference>
<dbReference type="OrthoDB" id="6159439at2759"/>
<keyword evidence="13 17" id="KW-0238">DNA-binding</keyword>
<evidence type="ECO:0000259" key="20">
    <source>
        <dbReference type="PROSITE" id="PS50071"/>
    </source>
</evidence>
<keyword evidence="7" id="KW-0677">Repeat</keyword>
<dbReference type="GO" id="GO:0003677">
    <property type="term" value="F:DNA binding"/>
    <property type="evidence" value="ECO:0007669"/>
    <property type="project" value="UniProtKB-UniRule"/>
</dbReference>
<evidence type="ECO:0000256" key="3">
    <source>
        <dbReference type="ARBA" id="ARBA00022491"/>
    </source>
</evidence>
<evidence type="ECO:0000256" key="16">
    <source>
        <dbReference type="ARBA" id="ARBA00023242"/>
    </source>
</evidence>
<dbReference type="CDD" id="cd00086">
    <property type="entry name" value="homeodomain"/>
    <property type="match status" value="3"/>
</dbReference>
<keyword evidence="22" id="KW-1185">Reference proteome</keyword>
<keyword evidence="15" id="KW-0804">Transcription</keyword>
<evidence type="ECO:0000256" key="14">
    <source>
        <dbReference type="ARBA" id="ARBA00023155"/>
    </source>
</evidence>
<keyword evidence="3" id="KW-0678">Repressor</keyword>
<evidence type="ECO:0000256" key="5">
    <source>
        <dbReference type="ARBA" id="ARBA00022553"/>
    </source>
</evidence>
<dbReference type="GO" id="GO:0030154">
    <property type="term" value="P:cell differentiation"/>
    <property type="evidence" value="ECO:0007669"/>
    <property type="project" value="UniProtKB-KW"/>
</dbReference>
<evidence type="ECO:0000256" key="18">
    <source>
        <dbReference type="RuleBase" id="RU000682"/>
    </source>
</evidence>
<dbReference type="FunFam" id="3.30.160.60:FF:000296">
    <property type="entry name" value="Zinc fingers and homeoboxes protein 1"/>
    <property type="match status" value="1"/>
</dbReference>
<dbReference type="SMART" id="SM00355">
    <property type="entry name" value="ZnF_C2H2"/>
    <property type="match status" value="2"/>
</dbReference>
<evidence type="ECO:0000256" key="4">
    <source>
        <dbReference type="ARBA" id="ARBA00022499"/>
    </source>
</evidence>
<dbReference type="PANTHER" id="PTHR15467:SF5">
    <property type="entry name" value="ZINC FINGERS AND HOMEOBOXES PROTEIN 2"/>
    <property type="match status" value="1"/>
</dbReference>
<dbReference type="GO" id="GO:0008270">
    <property type="term" value="F:zinc ion binding"/>
    <property type="evidence" value="ECO:0007669"/>
    <property type="project" value="UniProtKB-KW"/>
</dbReference>
<reference evidence="21" key="2">
    <citation type="submission" date="2025-09" db="UniProtKB">
        <authorList>
            <consortium name="Ensembl"/>
        </authorList>
    </citation>
    <scope>IDENTIFICATION</scope>
</reference>
<dbReference type="STRING" id="1676925.ENSPKIP00000009694"/>
<dbReference type="SUPFAM" id="SSF57667">
    <property type="entry name" value="beta-beta-alpha zinc fingers"/>
    <property type="match status" value="2"/>
</dbReference>
<dbReference type="SUPFAM" id="SSF46689">
    <property type="entry name" value="Homeodomain-like"/>
    <property type="match status" value="3"/>
</dbReference>
<feature type="region of interest" description="Disordered" evidence="19">
    <location>
        <begin position="1"/>
        <end position="74"/>
    </location>
</feature>
<keyword evidence="8" id="KW-0863">Zinc-finger</keyword>
<feature type="DNA-binding region" description="Homeobox" evidence="17">
    <location>
        <begin position="797"/>
        <end position="846"/>
    </location>
</feature>
<feature type="DNA-binding region" description="Homeobox" evidence="17">
    <location>
        <begin position="270"/>
        <end position="312"/>
    </location>
</feature>
<keyword evidence="9" id="KW-0221">Differentiation</keyword>
<dbReference type="FunFam" id="1.10.10.60:FF:000062">
    <property type="entry name" value="zinc fingers and homeoboxes protein 3"/>
    <property type="match status" value="1"/>
</dbReference>
<dbReference type="Gene3D" id="3.30.160.60">
    <property type="entry name" value="Classic Zinc Finger"/>
    <property type="match status" value="1"/>
</dbReference>
<evidence type="ECO:0000256" key="11">
    <source>
        <dbReference type="ARBA" id="ARBA00022843"/>
    </source>
</evidence>
<keyword evidence="14 17" id="KW-0371">Homeobox</keyword>
<dbReference type="SMART" id="SM00389">
    <property type="entry name" value="HOX"/>
    <property type="match status" value="3"/>
</dbReference>
<dbReference type="Pfam" id="PF18387">
    <property type="entry name" value="zf_C2H2_ZHX"/>
    <property type="match status" value="1"/>
</dbReference>
<feature type="domain" description="Homeobox" evidence="20">
    <location>
        <begin position="897"/>
        <end position="948"/>
    </location>
</feature>
<evidence type="ECO:0000256" key="8">
    <source>
        <dbReference type="ARBA" id="ARBA00022771"/>
    </source>
</evidence>
<keyword evidence="11" id="KW-0832">Ubl conjugation</keyword>
<dbReference type="Proteomes" id="UP000261540">
    <property type="component" value="Unplaced"/>
</dbReference>
<evidence type="ECO:0000256" key="12">
    <source>
        <dbReference type="ARBA" id="ARBA00023015"/>
    </source>
</evidence>